<proteinExistence type="predicted"/>
<protein>
    <submittedName>
        <fullName evidence="1">Uncharacterized protein</fullName>
    </submittedName>
</protein>
<accession>A0A1F4XG47</accession>
<name>A0A1F4XG47_9BACT</name>
<dbReference type="Proteomes" id="UP000176185">
    <property type="component" value="Unassembled WGS sequence"/>
</dbReference>
<evidence type="ECO:0000313" key="2">
    <source>
        <dbReference type="Proteomes" id="UP000176185"/>
    </source>
</evidence>
<reference evidence="1 2" key="1">
    <citation type="journal article" date="2016" name="Nat. Commun.">
        <title>Thousands of microbial genomes shed light on interconnected biogeochemical processes in an aquifer system.</title>
        <authorList>
            <person name="Anantharaman K."/>
            <person name="Brown C.T."/>
            <person name="Hug L.A."/>
            <person name="Sharon I."/>
            <person name="Castelle C.J."/>
            <person name="Probst A.J."/>
            <person name="Thomas B.C."/>
            <person name="Singh A."/>
            <person name="Wilkins M.J."/>
            <person name="Karaoz U."/>
            <person name="Brodie E.L."/>
            <person name="Williams K.H."/>
            <person name="Hubbard S.S."/>
            <person name="Banfield J.F."/>
        </authorList>
    </citation>
    <scope>NUCLEOTIDE SEQUENCE [LARGE SCALE GENOMIC DNA]</scope>
</reference>
<dbReference type="STRING" id="1797243.A2943_03220"/>
<dbReference type="AlphaFoldDB" id="A0A1F4XG47"/>
<sequence>MTKILREQAPGQRSVDIGSDVVGLFPKAEADKWIPGEYWGSDSNKPEREATHIVLGCVPIFRKDEYLGHVLEVVPLYGENQNERRCYLMNTVVLLKKDEKVPPFTNRFGETPPRYFKLIKRRPVYEMLKWSRLN</sequence>
<dbReference type="EMBL" id="MEWX01000015">
    <property type="protein sequence ID" value="OGC80638.1"/>
    <property type="molecule type" value="Genomic_DNA"/>
</dbReference>
<organism evidence="1 2">
    <name type="scientific">Candidatus Adlerbacteria bacterium RIFCSPLOWO2_01_FULL_51_16</name>
    <dbReference type="NCBI Taxonomy" id="1797243"/>
    <lineage>
        <taxon>Bacteria</taxon>
        <taxon>Candidatus Adleribacteriota</taxon>
    </lineage>
</organism>
<gene>
    <name evidence="1" type="ORF">A2943_03220</name>
</gene>
<evidence type="ECO:0000313" key="1">
    <source>
        <dbReference type="EMBL" id="OGC80638.1"/>
    </source>
</evidence>
<comment type="caution">
    <text evidence="1">The sequence shown here is derived from an EMBL/GenBank/DDBJ whole genome shotgun (WGS) entry which is preliminary data.</text>
</comment>